<evidence type="ECO:0000313" key="5">
    <source>
        <dbReference type="Proteomes" id="UP001232445"/>
    </source>
</evidence>
<dbReference type="InterPro" id="IPR003010">
    <property type="entry name" value="C-N_Hydrolase"/>
</dbReference>
<gene>
    <name evidence="4" type="ORF">J2S00_002734</name>
</gene>
<sequence>METKYIAAAVQASPTIMDKQATIDKAVALIEEAAQQKARLICFPECFVSAYPNWSIDLQIPTEWPNLFADFVESSIEIPGPEVEQLAKAAKKANAYVAIGVNEQSGLYPGRLFNTILFLSPAGEIIGIHRKIFPTNREKLFHTMGDGSTMNVFQTEIGRLGGLICYEHLQPLLKYTMFSKGEQVHYASWPGWPDFKAQGGRSNRHVVDIASRAYALEGQVFVVCSSMYVPEEQIPQHIQNASWSYFGGSCIIAPDGEYVTEPVYGQETIVYGEIDLRKILVRKAAVDTTGKDSRWDMVNLRLREEPDVALNGGQFTSPRPDKILPYGTGPINQENEEGEEE</sequence>
<keyword evidence="5" id="KW-1185">Reference proteome</keyword>
<proteinExistence type="inferred from homology"/>
<reference evidence="4 5" key="1">
    <citation type="submission" date="2023-07" db="EMBL/GenBank/DDBJ databases">
        <title>Genomic Encyclopedia of Type Strains, Phase IV (KMG-IV): sequencing the most valuable type-strain genomes for metagenomic binning, comparative biology and taxonomic classification.</title>
        <authorList>
            <person name="Goeker M."/>
        </authorList>
    </citation>
    <scope>NUCLEOTIDE SEQUENCE [LARGE SCALE GENOMIC DNA]</scope>
    <source>
        <strain evidence="4 5">DSM 17740</strain>
    </source>
</reference>
<dbReference type="PANTHER" id="PTHR46044:SF1">
    <property type="entry name" value="CN HYDROLASE DOMAIN-CONTAINING PROTEIN"/>
    <property type="match status" value="1"/>
</dbReference>
<dbReference type="PROSITE" id="PS50263">
    <property type="entry name" value="CN_HYDROLASE"/>
    <property type="match status" value="1"/>
</dbReference>
<accession>A0ABU0CU41</accession>
<dbReference type="InterPro" id="IPR036526">
    <property type="entry name" value="C-N_Hydrolase_sf"/>
</dbReference>
<dbReference type="PANTHER" id="PTHR46044">
    <property type="entry name" value="NITRILASE"/>
    <property type="match status" value="1"/>
</dbReference>
<dbReference type="EMBL" id="JAUSUQ010000010">
    <property type="protein sequence ID" value="MDQ0339939.1"/>
    <property type="molecule type" value="Genomic_DNA"/>
</dbReference>
<evidence type="ECO:0000256" key="2">
    <source>
        <dbReference type="SAM" id="MobiDB-lite"/>
    </source>
</evidence>
<dbReference type="SUPFAM" id="SSF56317">
    <property type="entry name" value="Carbon-nitrogen hydrolase"/>
    <property type="match status" value="1"/>
</dbReference>
<dbReference type="Pfam" id="PF00795">
    <property type="entry name" value="CN_hydrolase"/>
    <property type="match status" value="1"/>
</dbReference>
<feature type="domain" description="CN hydrolase" evidence="3">
    <location>
        <begin position="5"/>
        <end position="276"/>
    </location>
</feature>
<name>A0ABU0CU41_9BACI</name>
<comment type="similarity">
    <text evidence="1">Belongs to the carbon-nitrogen hydrolase superfamily. Nitrilase family.</text>
</comment>
<dbReference type="Proteomes" id="UP001232445">
    <property type="component" value="Unassembled WGS sequence"/>
</dbReference>
<dbReference type="CDD" id="cd07564">
    <property type="entry name" value="nitrilases_CHs"/>
    <property type="match status" value="1"/>
</dbReference>
<comment type="caution">
    <text evidence="4">The sequence shown here is derived from an EMBL/GenBank/DDBJ whole genome shotgun (WGS) entry which is preliminary data.</text>
</comment>
<evidence type="ECO:0000259" key="3">
    <source>
        <dbReference type="PROSITE" id="PS50263"/>
    </source>
</evidence>
<dbReference type="Gene3D" id="3.60.110.10">
    <property type="entry name" value="Carbon-nitrogen hydrolase"/>
    <property type="match status" value="1"/>
</dbReference>
<feature type="region of interest" description="Disordered" evidence="2">
    <location>
        <begin position="309"/>
        <end position="341"/>
    </location>
</feature>
<evidence type="ECO:0000256" key="1">
    <source>
        <dbReference type="ARBA" id="ARBA00008129"/>
    </source>
</evidence>
<evidence type="ECO:0000313" key="4">
    <source>
        <dbReference type="EMBL" id="MDQ0339939.1"/>
    </source>
</evidence>
<organism evidence="4 5">
    <name type="scientific">Caldalkalibacillus uzonensis</name>
    <dbReference type="NCBI Taxonomy" id="353224"/>
    <lineage>
        <taxon>Bacteria</taxon>
        <taxon>Bacillati</taxon>
        <taxon>Bacillota</taxon>
        <taxon>Bacilli</taxon>
        <taxon>Bacillales</taxon>
        <taxon>Bacillaceae</taxon>
        <taxon>Caldalkalibacillus</taxon>
    </lineage>
</organism>
<dbReference type="InterPro" id="IPR044149">
    <property type="entry name" value="Nitrilases_CHs"/>
</dbReference>
<dbReference type="RefSeq" id="WP_307340695.1">
    <property type="nucleotide sequence ID" value="NZ_JAUSUQ010000010.1"/>
</dbReference>
<protein>
    <submittedName>
        <fullName evidence="4">Amidohydrolase</fullName>
    </submittedName>
</protein>